<keyword evidence="6" id="KW-1185">Reference proteome</keyword>
<evidence type="ECO:0000259" key="3">
    <source>
        <dbReference type="Pfam" id="PF00534"/>
    </source>
</evidence>
<keyword evidence="1" id="KW-0328">Glycosyltransferase</keyword>
<dbReference type="SUPFAM" id="SSF53756">
    <property type="entry name" value="UDP-Glycosyltransferase/glycogen phosphorylase"/>
    <property type="match status" value="1"/>
</dbReference>
<proteinExistence type="predicted"/>
<dbReference type="PANTHER" id="PTHR12526:SF510">
    <property type="entry name" value="D-INOSITOL 3-PHOSPHATE GLYCOSYLTRANSFERASE"/>
    <property type="match status" value="1"/>
</dbReference>
<accession>A0A5C8NZ67</accession>
<dbReference type="GO" id="GO:0016757">
    <property type="term" value="F:glycosyltransferase activity"/>
    <property type="evidence" value="ECO:0007669"/>
    <property type="project" value="UniProtKB-KW"/>
</dbReference>
<dbReference type="Proteomes" id="UP000321548">
    <property type="component" value="Unassembled WGS sequence"/>
</dbReference>
<evidence type="ECO:0000256" key="1">
    <source>
        <dbReference type="ARBA" id="ARBA00022676"/>
    </source>
</evidence>
<keyword evidence="2 5" id="KW-0808">Transferase</keyword>
<dbReference type="PANTHER" id="PTHR12526">
    <property type="entry name" value="GLYCOSYLTRANSFERASE"/>
    <property type="match status" value="1"/>
</dbReference>
<dbReference type="InterPro" id="IPR028098">
    <property type="entry name" value="Glyco_trans_4-like_N"/>
</dbReference>
<gene>
    <name evidence="5" type="ORF">FHP08_07840</name>
</gene>
<evidence type="ECO:0000259" key="4">
    <source>
        <dbReference type="Pfam" id="PF13439"/>
    </source>
</evidence>
<evidence type="ECO:0000313" key="6">
    <source>
        <dbReference type="Proteomes" id="UP000321548"/>
    </source>
</evidence>
<dbReference type="AlphaFoldDB" id="A0A5C8NZ67"/>
<evidence type="ECO:0000313" key="5">
    <source>
        <dbReference type="EMBL" id="TXL66436.1"/>
    </source>
</evidence>
<dbReference type="OrthoDB" id="433681at2"/>
<evidence type="ECO:0000256" key="2">
    <source>
        <dbReference type="ARBA" id="ARBA00022679"/>
    </source>
</evidence>
<reference evidence="5 6" key="1">
    <citation type="submission" date="2019-06" db="EMBL/GenBank/DDBJ databases">
        <title>Quisquiliibacterium sp. nov., isolated from a maize field.</title>
        <authorList>
            <person name="Lin S.-Y."/>
            <person name="Tsai C.-F."/>
            <person name="Young C.-C."/>
        </authorList>
    </citation>
    <scope>NUCLEOTIDE SEQUENCE [LARGE SCALE GENOMIC DNA]</scope>
    <source>
        <strain evidence="5 6">CC-CFT501</strain>
    </source>
</reference>
<name>A0A5C8NZ67_9BURK</name>
<organism evidence="5 6">
    <name type="scientific">Zeimonas arvi</name>
    <dbReference type="NCBI Taxonomy" id="2498847"/>
    <lineage>
        <taxon>Bacteria</taxon>
        <taxon>Pseudomonadati</taxon>
        <taxon>Pseudomonadota</taxon>
        <taxon>Betaproteobacteria</taxon>
        <taxon>Burkholderiales</taxon>
        <taxon>Burkholderiaceae</taxon>
        <taxon>Zeimonas</taxon>
    </lineage>
</organism>
<sequence length="370" mass="41455">MFRVGQRIPIVVVAPQAWSPFDWLIRLFRPAFRPMAPARETMDGIEVHRPRWLSLPGVAKRFDGWLMWRGTERCVRRIQDRFQATAIDAHFLYPDGWAATRIARRLKLPCAITIRGSKDEWLIGTDREPMLVDAMRSASKLIAVSEALKNNVAGKLGIAPEKVSVIGNGVDLAKFAPVDKAEARRRLGIPADATVLIGVGNLVPLKGFQRVIPLLPALRERHPRLLYLIVGGGASQGDMRPELEALAREHGVHDIVRFCGRQPHEELEWYYGASDLFAQATEFEGWSNVFLEAMACGLPVVTTRVGGNPEVVADPAVGELVDWWDPCAFRDAIDRGLARQWDREAIVAYARANTWDRRVARLVEEFEGLG</sequence>
<dbReference type="Gene3D" id="3.40.50.2000">
    <property type="entry name" value="Glycogen Phosphorylase B"/>
    <property type="match status" value="2"/>
</dbReference>
<protein>
    <submittedName>
        <fullName evidence="5">Glycosyltransferase family 4 protein</fullName>
    </submittedName>
</protein>
<dbReference type="InterPro" id="IPR001296">
    <property type="entry name" value="Glyco_trans_1"/>
</dbReference>
<comment type="caution">
    <text evidence="5">The sequence shown here is derived from an EMBL/GenBank/DDBJ whole genome shotgun (WGS) entry which is preliminary data.</text>
</comment>
<dbReference type="EMBL" id="VDUY01000003">
    <property type="protein sequence ID" value="TXL66436.1"/>
    <property type="molecule type" value="Genomic_DNA"/>
</dbReference>
<dbReference type="Pfam" id="PF00534">
    <property type="entry name" value="Glycos_transf_1"/>
    <property type="match status" value="1"/>
</dbReference>
<feature type="domain" description="Glycosyltransferase subfamily 4-like N-terminal" evidence="4">
    <location>
        <begin position="40"/>
        <end position="173"/>
    </location>
</feature>
<dbReference type="Pfam" id="PF13439">
    <property type="entry name" value="Glyco_transf_4"/>
    <property type="match status" value="1"/>
</dbReference>
<feature type="domain" description="Glycosyl transferase family 1" evidence="3">
    <location>
        <begin position="179"/>
        <end position="351"/>
    </location>
</feature>